<evidence type="ECO:0000256" key="8">
    <source>
        <dbReference type="ARBA" id="ARBA00023288"/>
    </source>
</evidence>
<sequence length="235" mass="24745">MKFIKILALLLVTTLFTNAAHADKPTMAVLDFRNNTNAGWWGSSVGRELGGMLTNELASGKKFRMIERQKLASVLGEQDLAASGRVSGGQAAKMGKMVGAQYLVTATVSSFESNVNSTGGGISFKGVSLGGKSKKAYIAVDLRVVDSTTGEIVDTRTVEARSGGLGMSIGLSRGGFGGALANEKKTPAGKAIRAVIAEISGYLECSMVTKGKCLKKYEAKERKRREGLSKGIDLD</sequence>
<evidence type="ECO:0000256" key="6">
    <source>
        <dbReference type="ARBA" id="ARBA00023136"/>
    </source>
</evidence>
<proteinExistence type="inferred from homology"/>
<accession>A0A395JI81</accession>
<keyword evidence="8" id="KW-0449">Lipoprotein</keyword>
<feature type="chain" id="PRO_5017308397" description="Curli production assembly/transport component CsgG" evidence="9">
    <location>
        <begin position="23"/>
        <end position="235"/>
    </location>
</feature>
<dbReference type="PANTHER" id="PTHR41164">
    <property type="entry name" value="CURLI PRODUCTION ASSEMBLY/TRANSPORT COMPONENT CSGG"/>
    <property type="match status" value="1"/>
</dbReference>
<evidence type="ECO:0000313" key="11">
    <source>
        <dbReference type="Proteomes" id="UP000253083"/>
    </source>
</evidence>
<name>A0A395JI81_9GAMM</name>
<keyword evidence="4" id="KW-1003">Cell membrane</keyword>
<keyword evidence="6" id="KW-0472">Membrane</keyword>
<dbReference type="PANTHER" id="PTHR41164:SF1">
    <property type="entry name" value="CURLI PRODUCTION ASSEMBLY_TRANSPORT COMPONENT CSGG"/>
    <property type="match status" value="1"/>
</dbReference>
<evidence type="ECO:0000256" key="4">
    <source>
        <dbReference type="ARBA" id="ARBA00022475"/>
    </source>
</evidence>
<dbReference type="GO" id="GO:0030288">
    <property type="term" value="C:outer membrane-bounded periplasmic space"/>
    <property type="evidence" value="ECO:0007669"/>
    <property type="project" value="InterPro"/>
</dbReference>
<comment type="caution">
    <text evidence="10">The sequence shown here is derived from an EMBL/GenBank/DDBJ whole genome shotgun (WGS) entry which is preliminary data.</text>
</comment>
<protein>
    <recommendedName>
        <fullName evidence="3">Curli production assembly/transport component CsgG</fullName>
    </recommendedName>
</protein>
<evidence type="ECO:0000313" key="10">
    <source>
        <dbReference type="EMBL" id="RBP49735.1"/>
    </source>
</evidence>
<keyword evidence="5 9" id="KW-0732">Signal</keyword>
<dbReference type="EMBL" id="QNRT01000003">
    <property type="protein sequence ID" value="RBP49735.1"/>
    <property type="molecule type" value="Genomic_DNA"/>
</dbReference>
<dbReference type="InterPro" id="IPR005534">
    <property type="entry name" value="Curli_assmbl/transp-comp_CsgG"/>
</dbReference>
<evidence type="ECO:0000256" key="2">
    <source>
        <dbReference type="ARBA" id="ARBA00008899"/>
    </source>
</evidence>
<keyword evidence="11" id="KW-1185">Reference proteome</keyword>
<gene>
    <name evidence="10" type="ORF">DFR28_103160</name>
</gene>
<evidence type="ECO:0000256" key="5">
    <source>
        <dbReference type="ARBA" id="ARBA00022729"/>
    </source>
</evidence>
<reference evidence="10 11" key="1">
    <citation type="submission" date="2018-06" db="EMBL/GenBank/DDBJ databases">
        <title>Genomic Encyclopedia of Type Strains, Phase IV (KMG-IV): sequencing the most valuable type-strain genomes for metagenomic binning, comparative biology and taxonomic classification.</title>
        <authorList>
            <person name="Goeker M."/>
        </authorList>
    </citation>
    <scope>NUCLEOTIDE SEQUENCE [LARGE SCALE GENOMIC DNA]</scope>
    <source>
        <strain evidence="10 11">DSM 24032</strain>
    </source>
</reference>
<comment type="function">
    <text evidence="1">May be involved in the biogenesis of curli organelles.</text>
</comment>
<comment type="similarity">
    <text evidence="2">Belongs to the CsgG family.</text>
</comment>
<evidence type="ECO:0000256" key="3">
    <source>
        <dbReference type="ARBA" id="ARBA00014028"/>
    </source>
</evidence>
<feature type="signal peptide" evidence="9">
    <location>
        <begin position="1"/>
        <end position="22"/>
    </location>
</feature>
<dbReference type="RefSeq" id="WP_113954737.1">
    <property type="nucleotide sequence ID" value="NZ_QNRT01000003.1"/>
</dbReference>
<evidence type="ECO:0000256" key="9">
    <source>
        <dbReference type="SAM" id="SignalP"/>
    </source>
</evidence>
<evidence type="ECO:0000256" key="7">
    <source>
        <dbReference type="ARBA" id="ARBA00023139"/>
    </source>
</evidence>
<dbReference type="AlphaFoldDB" id="A0A395JI81"/>
<dbReference type="Gene3D" id="3.40.50.10610">
    <property type="entry name" value="ABC-type transport auxiliary lipoprotein component"/>
    <property type="match status" value="2"/>
</dbReference>
<organism evidence="10 11">
    <name type="scientific">Arenicella xantha</name>
    <dbReference type="NCBI Taxonomy" id="644221"/>
    <lineage>
        <taxon>Bacteria</taxon>
        <taxon>Pseudomonadati</taxon>
        <taxon>Pseudomonadota</taxon>
        <taxon>Gammaproteobacteria</taxon>
        <taxon>Arenicellales</taxon>
        <taxon>Arenicellaceae</taxon>
        <taxon>Arenicella</taxon>
    </lineage>
</organism>
<dbReference type="Pfam" id="PF03783">
    <property type="entry name" value="CsgG"/>
    <property type="match status" value="1"/>
</dbReference>
<dbReference type="Proteomes" id="UP000253083">
    <property type="component" value="Unassembled WGS sequence"/>
</dbReference>
<keyword evidence="7" id="KW-0564">Palmitate</keyword>
<dbReference type="OrthoDB" id="551031at2"/>
<dbReference type="InParanoid" id="A0A395JI81"/>
<evidence type="ECO:0000256" key="1">
    <source>
        <dbReference type="ARBA" id="ARBA00003989"/>
    </source>
</evidence>